<feature type="region of interest" description="Disordered" evidence="1">
    <location>
        <begin position="1"/>
        <end position="71"/>
    </location>
</feature>
<sequence>MLPSKKKSNSNDGTPLLRPYLQSSQHGLNYRSPWTPTPQHTPHQDRKRDPGGLSQVFRRPLIASLRLGRGI</sequence>
<evidence type="ECO:0000256" key="1">
    <source>
        <dbReference type="SAM" id="MobiDB-lite"/>
    </source>
</evidence>
<dbReference type="AlphaFoldDB" id="A0A5B7DM85"/>
<gene>
    <name evidence="2" type="ORF">E2C01_015682</name>
</gene>
<name>A0A5B7DM85_PORTR</name>
<evidence type="ECO:0000313" key="3">
    <source>
        <dbReference type="Proteomes" id="UP000324222"/>
    </source>
</evidence>
<protein>
    <submittedName>
        <fullName evidence="2">Uncharacterized protein</fullName>
    </submittedName>
</protein>
<organism evidence="2 3">
    <name type="scientific">Portunus trituberculatus</name>
    <name type="common">Swimming crab</name>
    <name type="synonym">Neptunus trituberculatus</name>
    <dbReference type="NCBI Taxonomy" id="210409"/>
    <lineage>
        <taxon>Eukaryota</taxon>
        <taxon>Metazoa</taxon>
        <taxon>Ecdysozoa</taxon>
        <taxon>Arthropoda</taxon>
        <taxon>Crustacea</taxon>
        <taxon>Multicrustacea</taxon>
        <taxon>Malacostraca</taxon>
        <taxon>Eumalacostraca</taxon>
        <taxon>Eucarida</taxon>
        <taxon>Decapoda</taxon>
        <taxon>Pleocyemata</taxon>
        <taxon>Brachyura</taxon>
        <taxon>Eubrachyura</taxon>
        <taxon>Portunoidea</taxon>
        <taxon>Portunidae</taxon>
        <taxon>Portuninae</taxon>
        <taxon>Portunus</taxon>
    </lineage>
</organism>
<accession>A0A5B7DM85</accession>
<dbReference type="EMBL" id="VSRR010001111">
    <property type="protein sequence ID" value="MPC22661.1"/>
    <property type="molecule type" value="Genomic_DNA"/>
</dbReference>
<comment type="caution">
    <text evidence="2">The sequence shown here is derived from an EMBL/GenBank/DDBJ whole genome shotgun (WGS) entry which is preliminary data.</text>
</comment>
<reference evidence="2 3" key="1">
    <citation type="submission" date="2019-05" db="EMBL/GenBank/DDBJ databases">
        <title>Another draft genome of Portunus trituberculatus and its Hox gene families provides insights of decapod evolution.</title>
        <authorList>
            <person name="Jeong J.-H."/>
            <person name="Song I."/>
            <person name="Kim S."/>
            <person name="Choi T."/>
            <person name="Kim D."/>
            <person name="Ryu S."/>
            <person name="Kim W."/>
        </authorList>
    </citation>
    <scope>NUCLEOTIDE SEQUENCE [LARGE SCALE GENOMIC DNA]</scope>
    <source>
        <tissue evidence="2">Muscle</tissue>
    </source>
</reference>
<proteinExistence type="predicted"/>
<evidence type="ECO:0000313" key="2">
    <source>
        <dbReference type="EMBL" id="MPC22661.1"/>
    </source>
</evidence>
<keyword evidence="3" id="KW-1185">Reference proteome</keyword>
<dbReference type="Proteomes" id="UP000324222">
    <property type="component" value="Unassembled WGS sequence"/>
</dbReference>